<organism evidence="12 13">
    <name type="scientific">Tetranychus urticae</name>
    <name type="common">Two-spotted spider mite</name>
    <dbReference type="NCBI Taxonomy" id="32264"/>
    <lineage>
        <taxon>Eukaryota</taxon>
        <taxon>Metazoa</taxon>
        <taxon>Ecdysozoa</taxon>
        <taxon>Arthropoda</taxon>
        <taxon>Chelicerata</taxon>
        <taxon>Arachnida</taxon>
        <taxon>Acari</taxon>
        <taxon>Acariformes</taxon>
        <taxon>Trombidiformes</taxon>
        <taxon>Prostigmata</taxon>
        <taxon>Eleutherengona</taxon>
        <taxon>Raphignathae</taxon>
        <taxon>Tetranychoidea</taxon>
        <taxon>Tetranychidae</taxon>
        <taxon>Tetranychus</taxon>
    </lineage>
</organism>
<dbReference type="GO" id="GO:0005758">
    <property type="term" value="C:mitochondrial intermembrane space"/>
    <property type="evidence" value="ECO:0007669"/>
    <property type="project" value="UniProtKB-SubCell"/>
</dbReference>
<proteinExistence type="predicted"/>
<gene>
    <name evidence="12" type="primary">107369088</name>
</gene>
<evidence type="ECO:0000256" key="3">
    <source>
        <dbReference type="ARBA" id="ARBA00022630"/>
    </source>
</evidence>
<dbReference type="EC" id="1.8.3.2" evidence="9"/>
<keyword evidence="4 9" id="KW-0274">FAD</keyword>
<dbReference type="GO" id="GO:0050660">
    <property type="term" value="F:flavin adenine dinucleotide binding"/>
    <property type="evidence" value="ECO:0007669"/>
    <property type="project" value="TreeGrafter"/>
</dbReference>
<comment type="cofactor">
    <cofactor evidence="1 9">
        <name>FAD</name>
        <dbReference type="ChEBI" id="CHEBI:57692"/>
    </cofactor>
</comment>
<comment type="catalytic activity">
    <reaction evidence="8 9">
        <text>2 R'C(R)SH + O2 = R'C(R)S-S(R)CR' + H2O2</text>
        <dbReference type="Rhea" id="RHEA:17357"/>
        <dbReference type="ChEBI" id="CHEBI:15379"/>
        <dbReference type="ChEBI" id="CHEBI:16240"/>
        <dbReference type="ChEBI" id="CHEBI:16520"/>
        <dbReference type="ChEBI" id="CHEBI:17412"/>
        <dbReference type="EC" id="1.8.3.2"/>
    </reaction>
</comment>
<evidence type="ECO:0000259" key="11">
    <source>
        <dbReference type="PROSITE" id="PS51324"/>
    </source>
</evidence>
<evidence type="ECO:0000256" key="1">
    <source>
        <dbReference type="ARBA" id="ARBA00001974"/>
    </source>
</evidence>
<dbReference type="SUPFAM" id="SSF69000">
    <property type="entry name" value="FAD-dependent thiol oxidase"/>
    <property type="match status" value="1"/>
</dbReference>
<evidence type="ECO:0000256" key="6">
    <source>
        <dbReference type="ARBA" id="ARBA00023128"/>
    </source>
</evidence>
<dbReference type="eggNOG" id="KOG3355">
    <property type="taxonomic scope" value="Eukaryota"/>
</dbReference>
<dbReference type="Pfam" id="PF04777">
    <property type="entry name" value="Evr1_Alr"/>
    <property type="match status" value="1"/>
</dbReference>
<dbReference type="GO" id="GO:0016971">
    <property type="term" value="F:flavin-dependent sulfhydryl oxidase activity"/>
    <property type="evidence" value="ECO:0007669"/>
    <property type="project" value="InterPro"/>
</dbReference>
<dbReference type="PANTHER" id="PTHR12645:SF0">
    <property type="entry name" value="FAD-LINKED SULFHYDRYL OXIDASE ALR"/>
    <property type="match status" value="1"/>
</dbReference>
<dbReference type="KEGG" id="tut:107369088"/>
<dbReference type="HOGENOM" id="CLU_070631_1_1_1"/>
<dbReference type="PANTHER" id="PTHR12645">
    <property type="entry name" value="ALR/ERV"/>
    <property type="match status" value="1"/>
</dbReference>
<evidence type="ECO:0000256" key="7">
    <source>
        <dbReference type="ARBA" id="ARBA00023157"/>
    </source>
</evidence>
<dbReference type="EnsemblMetazoa" id="tetur30g00300.1">
    <property type="protein sequence ID" value="tetur30g00300.1"/>
    <property type="gene ID" value="tetur30g00300"/>
</dbReference>
<dbReference type="OMA" id="TWMCEAH"/>
<keyword evidence="7" id="KW-1015">Disulfide bond</keyword>
<comment type="subcellular location">
    <subcellularLocation>
        <location evidence="2">Mitochondrion intermembrane space</location>
    </subcellularLocation>
</comment>
<evidence type="ECO:0000256" key="2">
    <source>
        <dbReference type="ARBA" id="ARBA00004569"/>
    </source>
</evidence>
<dbReference type="FunFam" id="1.20.120.310:FF:000003">
    <property type="entry name" value="Sulfhydryl oxidase"/>
    <property type="match status" value="1"/>
</dbReference>
<dbReference type="InterPro" id="IPR017905">
    <property type="entry name" value="ERV/ALR_sulphydryl_oxidase"/>
</dbReference>
<keyword evidence="5 9" id="KW-0560">Oxidoreductase</keyword>
<evidence type="ECO:0000256" key="5">
    <source>
        <dbReference type="ARBA" id="ARBA00023002"/>
    </source>
</evidence>
<evidence type="ECO:0000256" key="10">
    <source>
        <dbReference type="SAM" id="MobiDB-lite"/>
    </source>
</evidence>
<dbReference type="STRING" id="32264.T1L0E0"/>
<sequence length="173" mass="19761">MSDYRESCRACTSFKSFMKAQSSFKSPDESNGDINHNRRNSNKGDFNKSKIHANSANNHVIDCPVDKDGLGRASWTFLHTMAAYYPDKPTIQQQSEMMKFMNIFSNFYPCSHCAADMRNDISKDPPKVDTRQSFSLWMCNLHNKVNQKLAKPIFDCSKVDERWLNGPPDGSCD</sequence>
<dbReference type="InterPro" id="IPR039799">
    <property type="entry name" value="ALR/ERV"/>
</dbReference>
<reference evidence="12" key="2">
    <citation type="submission" date="2015-06" db="UniProtKB">
        <authorList>
            <consortium name="EnsemblMetazoa"/>
        </authorList>
    </citation>
    <scope>IDENTIFICATION</scope>
</reference>
<evidence type="ECO:0000256" key="9">
    <source>
        <dbReference type="RuleBase" id="RU371123"/>
    </source>
</evidence>
<feature type="domain" description="ERV/ALR sulfhydryl oxidase" evidence="11">
    <location>
        <begin position="63"/>
        <end position="163"/>
    </location>
</feature>
<dbReference type="EMBL" id="CAEY01000863">
    <property type="status" value="NOT_ANNOTATED_CDS"/>
    <property type="molecule type" value="Genomic_DNA"/>
</dbReference>
<protein>
    <recommendedName>
        <fullName evidence="9">Sulfhydryl oxidase</fullName>
        <ecNumber evidence="9">1.8.3.2</ecNumber>
    </recommendedName>
</protein>
<name>T1L0E0_TETUR</name>
<evidence type="ECO:0000313" key="13">
    <source>
        <dbReference type="Proteomes" id="UP000015104"/>
    </source>
</evidence>
<dbReference type="Proteomes" id="UP000015104">
    <property type="component" value="Unassembled WGS sequence"/>
</dbReference>
<evidence type="ECO:0000256" key="8">
    <source>
        <dbReference type="ARBA" id="ARBA00048864"/>
    </source>
</evidence>
<dbReference type="InterPro" id="IPR036774">
    <property type="entry name" value="ERV/ALR_sulphydryl_oxid_sf"/>
</dbReference>
<dbReference type="Gene3D" id="1.20.120.310">
    <property type="entry name" value="ERV/ALR sulfhydryl oxidase domain"/>
    <property type="match status" value="1"/>
</dbReference>
<keyword evidence="3 9" id="KW-0285">Flavoprotein</keyword>
<reference evidence="13" key="1">
    <citation type="submission" date="2011-08" db="EMBL/GenBank/DDBJ databases">
        <authorList>
            <person name="Rombauts S."/>
        </authorList>
    </citation>
    <scope>NUCLEOTIDE SEQUENCE</scope>
    <source>
        <strain evidence="13">London</strain>
    </source>
</reference>
<keyword evidence="13" id="KW-1185">Reference proteome</keyword>
<keyword evidence="6" id="KW-0496">Mitochondrion</keyword>
<accession>T1L0E0</accession>
<feature type="region of interest" description="Disordered" evidence="10">
    <location>
        <begin position="22"/>
        <end position="49"/>
    </location>
</feature>
<dbReference type="PROSITE" id="PS51324">
    <property type="entry name" value="ERV_ALR"/>
    <property type="match status" value="1"/>
</dbReference>
<dbReference type="OrthoDB" id="17199at2759"/>
<evidence type="ECO:0000256" key="4">
    <source>
        <dbReference type="ARBA" id="ARBA00022827"/>
    </source>
</evidence>
<evidence type="ECO:0000313" key="12">
    <source>
        <dbReference type="EnsemblMetazoa" id="tetur30g00300.1"/>
    </source>
</evidence>
<dbReference type="AlphaFoldDB" id="T1L0E0"/>